<proteinExistence type="predicted"/>
<dbReference type="PaxDb" id="4081-Solyc08g061840.1.1"/>
<dbReference type="InParanoid" id="A0A3Q7IIQ5"/>
<accession>A0A3Q7IIQ5</accession>
<dbReference type="Proteomes" id="UP000004994">
    <property type="component" value="Chromosome 8"/>
</dbReference>
<dbReference type="Gramene" id="Solyc08g061840.1.1">
    <property type="protein sequence ID" value="Solyc08g061840.1.1.1"/>
    <property type="gene ID" value="Solyc08g061840.1"/>
</dbReference>
<name>A0A3Q7IIQ5_SOLLC</name>
<organism evidence="1">
    <name type="scientific">Solanum lycopersicum</name>
    <name type="common">Tomato</name>
    <name type="synonym">Lycopersicon esculentum</name>
    <dbReference type="NCBI Taxonomy" id="4081"/>
    <lineage>
        <taxon>Eukaryota</taxon>
        <taxon>Viridiplantae</taxon>
        <taxon>Streptophyta</taxon>
        <taxon>Embryophyta</taxon>
        <taxon>Tracheophyta</taxon>
        <taxon>Spermatophyta</taxon>
        <taxon>Magnoliopsida</taxon>
        <taxon>eudicotyledons</taxon>
        <taxon>Gunneridae</taxon>
        <taxon>Pentapetalae</taxon>
        <taxon>asterids</taxon>
        <taxon>lamiids</taxon>
        <taxon>Solanales</taxon>
        <taxon>Solanaceae</taxon>
        <taxon>Solanoideae</taxon>
        <taxon>Solaneae</taxon>
        <taxon>Solanum</taxon>
        <taxon>Solanum subgen. Lycopersicon</taxon>
    </lineage>
</organism>
<reference evidence="1" key="1">
    <citation type="journal article" date="2012" name="Nature">
        <title>The tomato genome sequence provides insights into fleshy fruit evolution.</title>
        <authorList>
            <consortium name="Tomato Genome Consortium"/>
        </authorList>
    </citation>
    <scope>NUCLEOTIDE SEQUENCE [LARGE SCALE GENOMIC DNA]</scope>
    <source>
        <strain evidence="1">cv. Heinz 1706</strain>
    </source>
</reference>
<sequence>MSSNRLCLPCDIDLMFLALFSGDRSPYIPPQFLDLSPMIELKELSILLCRLNYYTRYFNYAKM</sequence>
<evidence type="ECO:0000313" key="2">
    <source>
        <dbReference type="Proteomes" id="UP000004994"/>
    </source>
</evidence>
<reference evidence="1" key="2">
    <citation type="submission" date="2019-01" db="UniProtKB">
        <authorList>
            <consortium name="EnsemblPlants"/>
        </authorList>
    </citation>
    <scope>IDENTIFICATION</scope>
    <source>
        <strain evidence="1">cv. Heinz 1706</strain>
    </source>
</reference>
<evidence type="ECO:0000313" key="1">
    <source>
        <dbReference type="EnsemblPlants" id="Solyc08g061840.1.1.1"/>
    </source>
</evidence>
<dbReference type="EnsemblPlants" id="Solyc08g061840.1.1">
    <property type="protein sequence ID" value="Solyc08g061840.1.1.1"/>
    <property type="gene ID" value="Solyc08g061840.1"/>
</dbReference>
<keyword evidence="2" id="KW-1185">Reference proteome</keyword>
<dbReference type="AlphaFoldDB" id="A0A3Q7IIQ5"/>
<protein>
    <submittedName>
        <fullName evidence="1">Uncharacterized protein</fullName>
    </submittedName>
</protein>